<dbReference type="AlphaFoldDB" id="A0A6M3KU07"/>
<dbReference type="EMBL" id="MT141698">
    <property type="protein sequence ID" value="QJA69350.1"/>
    <property type="molecule type" value="Genomic_DNA"/>
</dbReference>
<name>A0A6M3KU07_9ZZZZ</name>
<proteinExistence type="predicted"/>
<sequence>MKVSRSLGIGLVSAMILVFVSGCGSLRSEVISWSVSDIKNVEAIKTVSDNLKLTWNFYSGCLDALQPELSGKAWEIKEQLDEVYQKEEWNDKASGKALVLRGLLVKELSVSTIKEVLPGFLELLTPLF</sequence>
<dbReference type="EMBL" id="MT142578">
    <property type="protein sequence ID" value="QJA85499.1"/>
    <property type="molecule type" value="Genomic_DNA"/>
</dbReference>
<reference evidence="2" key="1">
    <citation type="submission" date="2020-03" db="EMBL/GenBank/DDBJ databases">
        <title>The deep terrestrial virosphere.</title>
        <authorList>
            <person name="Holmfeldt K."/>
            <person name="Nilsson E."/>
            <person name="Simone D."/>
            <person name="Lopez-Fernandez M."/>
            <person name="Wu X."/>
            <person name="de Brujin I."/>
            <person name="Lundin D."/>
            <person name="Andersson A."/>
            <person name="Bertilsson S."/>
            <person name="Dopson M."/>
        </authorList>
    </citation>
    <scope>NUCLEOTIDE SEQUENCE</scope>
    <source>
        <strain evidence="1">MM415A04681</strain>
        <strain evidence="2">MM415B02214</strain>
    </source>
</reference>
<protein>
    <recommendedName>
        <fullName evidence="3">Lipoprotein</fullName>
    </recommendedName>
</protein>
<organism evidence="2">
    <name type="scientific">viral metagenome</name>
    <dbReference type="NCBI Taxonomy" id="1070528"/>
    <lineage>
        <taxon>unclassified sequences</taxon>
        <taxon>metagenomes</taxon>
        <taxon>organismal metagenomes</taxon>
    </lineage>
</organism>
<evidence type="ECO:0000313" key="2">
    <source>
        <dbReference type="EMBL" id="QJA85499.1"/>
    </source>
</evidence>
<accession>A0A6M3KU07</accession>
<evidence type="ECO:0008006" key="3">
    <source>
        <dbReference type="Google" id="ProtNLM"/>
    </source>
</evidence>
<evidence type="ECO:0000313" key="1">
    <source>
        <dbReference type="EMBL" id="QJA69350.1"/>
    </source>
</evidence>
<dbReference type="PROSITE" id="PS51257">
    <property type="entry name" value="PROKAR_LIPOPROTEIN"/>
    <property type="match status" value="1"/>
</dbReference>
<gene>
    <name evidence="1" type="ORF">MM415A04681_0005</name>
    <name evidence="2" type="ORF">MM415B02214_0010</name>
</gene>